<dbReference type="InterPro" id="IPR045006">
    <property type="entry name" value="CHLI-like"/>
</dbReference>
<dbReference type="GO" id="GO:0005524">
    <property type="term" value="F:ATP binding"/>
    <property type="evidence" value="ECO:0007669"/>
    <property type="project" value="InterPro"/>
</dbReference>
<dbReference type="RefSeq" id="WP_238722557.1">
    <property type="nucleotide sequence ID" value="NZ_JAHQCW010000033.1"/>
</dbReference>
<dbReference type="Gene3D" id="3.30.230.10">
    <property type="match status" value="1"/>
</dbReference>
<evidence type="ECO:0000313" key="4">
    <source>
        <dbReference type="Proteomes" id="UP000712157"/>
    </source>
</evidence>
<comment type="similarity">
    <text evidence="1">Belongs to the Mg-chelatase subunits D/I family. ComM subfamily.</text>
</comment>
<accession>A0A949K1R3</accession>
<dbReference type="InterPro" id="IPR020568">
    <property type="entry name" value="Ribosomal_Su5_D2-typ_SF"/>
</dbReference>
<name>A0A949K1R3_9FIRM</name>
<dbReference type="InterPro" id="IPR027417">
    <property type="entry name" value="P-loop_NTPase"/>
</dbReference>
<evidence type="ECO:0000313" key="3">
    <source>
        <dbReference type="EMBL" id="MBU9738341.1"/>
    </source>
</evidence>
<dbReference type="SMART" id="SM00382">
    <property type="entry name" value="AAA"/>
    <property type="match status" value="1"/>
</dbReference>
<comment type="caution">
    <text evidence="3">The sequence shown here is derived from an EMBL/GenBank/DDBJ whole genome shotgun (WGS) entry which is preliminary data.</text>
</comment>
<dbReference type="Gene3D" id="3.40.50.300">
    <property type="entry name" value="P-loop containing nucleotide triphosphate hydrolases"/>
    <property type="match status" value="1"/>
</dbReference>
<reference evidence="3" key="1">
    <citation type="submission" date="2021-06" db="EMBL/GenBank/DDBJ databases">
        <title>Description of novel taxa of the family Lachnospiraceae.</title>
        <authorList>
            <person name="Chaplin A.V."/>
            <person name="Sokolova S.R."/>
            <person name="Pikina A.P."/>
            <person name="Korzhanova M."/>
            <person name="Belova V."/>
            <person name="Korostin D."/>
            <person name="Efimov B.A."/>
        </authorList>
    </citation>
    <scope>NUCLEOTIDE SEQUENCE</scope>
    <source>
        <strain evidence="3">ASD5720</strain>
    </source>
</reference>
<proteinExistence type="inferred from homology"/>
<dbReference type="InterPro" id="IPR003593">
    <property type="entry name" value="AAA+_ATPase"/>
</dbReference>
<dbReference type="InterPro" id="IPR014721">
    <property type="entry name" value="Ribsml_uS5_D2-typ_fold_subgr"/>
</dbReference>
<evidence type="ECO:0000259" key="2">
    <source>
        <dbReference type="SMART" id="SM00382"/>
    </source>
</evidence>
<dbReference type="AlphaFoldDB" id="A0A949K1R3"/>
<evidence type="ECO:0000256" key="1">
    <source>
        <dbReference type="ARBA" id="ARBA00006354"/>
    </source>
</evidence>
<dbReference type="NCBIfam" id="TIGR00368">
    <property type="entry name" value="YifB family Mg chelatase-like AAA ATPase"/>
    <property type="match status" value="1"/>
</dbReference>
<dbReference type="Pfam" id="PF13541">
    <property type="entry name" value="ChlI"/>
    <property type="match status" value="1"/>
</dbReference>
<protein>
    <submittedName>
        <fullName evidence="3">YifB family Mg chelatase-like AAA ATPase</fullName>
    </submittedName>
</protein>
<dbReference type="EMBL" id="JAHQCW010000033">
    <property type="protein sequence ID" value="MBU9738341.1"/>
    <property type="molecule type" value="Genomic_DNA"/>
</dbReference>
<gene>
    <name evidence="3" type="ORF">KTH89_17495</name>
</gene>
<dbReference type="PANTHER" id="PTHR32039">
    <property type="entry name" value="MAGNESIUM-CHELATASE SUBUNIT CHLI"/>
    <property type="match status" value="1"/>
</dbReference>
<dbReference type="PANTHER" id="PTHR32039:SF7">
    <property type="entry name" value="COMPETENCE PROTEIN COMM"/>
    <property type="match status" value="1"/>
</dbReference>
<organism evidence="3 4">
    <name type="scientific">Diplocloster agilis</name>
    <dbReference type="NCBI Taxonomy" id="2850323"/>
    <lineage>
        <taxon>Bacteria</taxon>
        <taxon>Bacillati</taxon>
        <taxon>Bacillota</taxon>
        <taxon>Clostridia</taxon>
        <taxon>Lachnospirales</taxon>
        <taxon>Lachnospiraceae</taxon>
        <taxon>Diplocloster</taxon>
    </lineage>
</organism>
<dbReference type="InterPro" id="IPR004482">
    <property type="entry name" value="Mg_chelat-rel"/>
</dbReference>
<dbReference type="InterPro" id="IPR025158">
    <property type="entry name" value="Mg_chelat-rel_C"/>
</dbReference>
<dbReference type="SUPFAM" id="SSF54211">
    <property type="entry name" value="Ribosomal protein S5 domain 2-like"/>
    <property type="match status" value="1"/>
</dbReference>
<dbReference type="Pfam" id="PF13335">
    <property type="entry name" value="Mg_chelatase_C"/>
    <property type="match status" value="1"/>
</dbReference>
<dbReference type="Proteomes" id="UP000712157">
    <property type="component" value="Unassembled WGS sequence"/>
</dbReference>
<keyword evidence="4" id="KW-1185">Reference proteome</keyword>
<feature type="domain" description="AAA+ ATPase" evidence="2">
    <location>
        <begin position="214"/>
        <end position="362"/>
    </location>
</feature>
<dbReference type="SUPFAM" id="SSF52540">
    <property type="entry name" value="P-loop containing nucleoside triphosphate hydrolases"/>
    <property type="match status" value="1"/>
</dbReference>
<sequence>MFSSVLSACVCGIESVPVHVEADISDGLPVMNMVGYLASEVKEAQDRVRSAMRNTGIRLPVKRITVNLWPADIRKAGSAFDLPIASAILGALGMVPADRLVNVLIAGELSLHGEVNPVNGILAVAAGAREWKCDCCIVPKQNAREAAAVPGLTVIGVQTLAEVIAYLNDETALQPEYVNPEELITEGEAEGGMDYADIIGQEAVKRAAEVAVSGRHNLLLIGPPGTGKTMIAKRIPTILPRLSMEESLEITKIYSVCGLLQKEDGLIRKRPFRSPHHTVTMNALAGGGRIPRPGEISLAHLGVLFLDEVPEFSKPALEILRQPMEERVIHIARNRGNYTFPADFMLAAAMNPCRCGFYPDMEKCSCNTAEIKRYLGKISGPLLDRMDICAEVPGMEYERLTDRRKGESSAAIRERVSIAHEIQRRRYEGTPFRYNAELTPAAIGRYCTLGKKEEAFLAAVFEKLDMSMRGCHRVLRVARTIADLDGSNRILTKHLSEAVMYRMGDRKFWH</sequence>
<dbReference type="Pfam" id="PF01078">
    <property type="entry name" value="Mg_chelatase"/>
    <property type="match status" value="1"/>
</dbReference>
<dbReference type="InterPro" id="IPR000523">
    <property type="entry name" value="Mg_chelatse_chII-like_cat_dom"/>
</dbReference>